<sequence>MQTTKNTSFHGYPVLICVLSSVNYDTADVSRITSPQPTGATGTATLASGSLARRSTRFLFTILSACEVDARRPVFRVIVSRPRHQHIFNITVCALYLHLTLRMTRLTMHQC</sequence>
<evidence type="ECO:0000313" key="2">
    <source>
        <dbReference type="Proteomes" id="UP000735302"/>
    </source>
</evidence>
<evidence type="ECO:0000313" key="1">
    <source>
        <dbReference type="EMBL" id="GFO25143.1"/>
    </source>
</evidence>
<organism evidence="1 2">
    <name type="scientific">Plakobranchus ocellatus</name>
    <dbReference type="NCBI Taxonomy" id="259542"/>
    <lineage>
        <taxon>Eukaryota</taxon>
        <taxon>Metazoa</taxon>
        <taxon>Spiralia</taxon>
        <taxon>Lophotrochozoa</taxon>
        <taxon>Mollusca</taxon>
        <taxon>Gastropoda</taxon>
        <taxon>Heterobranchia</taxon>
        <taxon>Euthyneura</taxon>
        <taxon>Panpulmonata</taxon>
        <taxon>Sacoglossa</taxon>
        <taxon>Placobranchoidea</taxon>
        <taxon>Plakobranchidae</taxon>
        <taxon>Plakobranchus</taxon>
    </lineage>
</organism>
<dbReference type="EMBL" id="BLXT01005709">
    <property type="protein sequence ID" value="GFO25143.1"/>
    <property type="molecule type" value="Genomic_DNA"/>
</dbReference>
<protein>
    <submittedName>
        <fullName evidence="1">Uncharacterized protein</fullName>
    </submittedName>
</protein>
<dbReference type="AlphaFoldDB" id="A0AAV4C142"/>
<gene>
    <name evidence="1" type="ORF">PoB_005164800</name>
</gene>
<accession>A0AAV4C142</accession>
<reference evidence="1 2" key="1">
    <citation type="journal article" date="2021" name="Elife">
        <title>Chloroplast acquisition without the gene transfer in kleptoplastic sea slugs, Plakobranchus ocellatus.</title>
        <authorList>
            <person name="Maeda T."/>
            <person name="Takahashi S."/>
            <person name="Yoshida T."/>
            <person name="Shimamura S."/>
            <person name="Takaki Y."/>
            <person name="Nagai Y."/>
            <person name="Toyoda A."/>
            <person name="Suzuki Y."/>
            <person name="Arimoto A."/>
            <person name="Ishii H."/>
            <person name="Satoh N."/>
            <person name="Nishiyama T."/>
            <person name="Hasebe M."/>
            <person name="Maruyama T."/>
            <person name="Minagawa J."/>
            <person name="Obokata J."/>
            <person name="Shigenobu S."/>
        </authorList>
    </citation>
    <scope>NUCLEOTIDE SEQUENCE [LARGE SCALE GENOMIC DNA]</scope>
</reference>
<name>A0AAV4C142_9GAST</name>
<keyword evidence="2" id="KW-1185">Reference proteome</keyword>
<comment type="caution">
    <text evidence="1">The sequence shown here is derived from an EMBL/GenBank/DDBJ whole genome shotgun (WGS) entry which is preliminary data.</text>
</comment>
<proteinExistence type="predicted"/>
<dbReference type="Proteomes" id="UP000735302">
    <property type="component" value="Unassembled WGS sequence"/>
</dbReference>